<evidence type="ECO:0000256" key="6">
    <source>
        <dbReference type="ARBA" id="ARBA00022776"/>
    </source>
</evidence>
<comment type="similarity">
    <text evidence="2 10">Belongs to the SPC25 family.</text>
</comment>
<evidence type="ECO:0000256" key="9">
    <source>
        <dbReference type="ARBA" id="ARBA00023328"/>
    </source>
</evidence>
<keyword evidence="5 10" id="KW-0132">Cell division</keyword>
<evidence type="ECO:0000256" key="2">
    <source>
        <dbReference type="ARBA" id="ARBA00006379"/>
    </source>
</evidence>
<evidence type="ECO:0000313" key="13">
    <source>
        <dbReference type="EMBL" id="KAI9556405.1"/>
    </source>
</evidence>
<keyword evidence="8 10" id="KW-0131">Cell cycle</keyword>
<keyword evidence="4 10" id="KW-0158">Chromosome</keyword>
<comment type="subunit">
    <text evidence="10">Component of the NDC80 complex.</text>
</comment>
<evidence type="ECO:0000256" key="4">
    <source>
        <dbReference type="ARBA" id="ARBA00022454"/>
    </source>
</evidence>
<dbReference type="PANTHER" id="PTHR14281:SF0">
    <property type="entry name" value="KINETOCHORE PROTEIN SPC25"/>
    <property type="match status" value="1"/>
</dbReference>
<evidence type="ECO:0000256" key="8">
    <source>
        <dbReference type="ARBA" id="ARBA00023306"/>
    </source>
</evidence>
<dbReference type="GO" id="GO:0005634">
    <property type="term" value="C:nucleus"/>
    <property type="evidence" value="ECO:0007669"/>
    <property type="project" value="UniProtKB-SubCell"/>
</dbReference>
<dbReference type="InterPro" id="IPR013255">
    <property type="entry name" value="Spc25_C"/>
</dbReference>
<evidence type="ECO:0000256" key="1">
    <source>
        <dbReference type="ARBA" id="ARBA00004584"/>
    </source>
</evidence>
<keyword evidence="6 10" id="KW-0498">Mitosis</keyword>
<comment type="subcellular location">
    <subcellularLocation>
        <location evidence="1">Chromosome</location>
        <location evidence="1">Centromere</location>
    </subcellularLocation>
    <subcellularLocation>
        <location evidence="10">Nucleus</location>
    </subcellularLocation>
    <subcellularLocation>
        <location evidence="10">Chromosome</location>
        <location evidence="10">Centromere</location>
        <location evidence="10">Kinetochore</location>
    </subcellularLocation>
</comment>
<evidence type="ECO:0000259" key="12">
    <source>
        <dbReference type="Pfam" id="PF08234"/>
    </source>
</evidence>
<feature type="domain" description="Chromosome segregation protein Spc25 C-terminal" evidence="12">
    <location>
        <begin position="156"/>
        <end position="202"/>
    </location>
</feature>
<keyword evidence="10" id="KW-0995">Kinetochore</keyword>
<reference evidence="13 14" key="1">
    <citation type="submission" date="2022-05" db="EMBL/GenBank/DDBJ databases">
        <title>A multi-omics perspective on studying reproductive biology in Daphnia sinensis.</title>
        <authorList>
            <person name="Jia J."/>
        </authorList>
    </citation>
    <scope>NUCLEOTIDE SEQUENCE [LARGE SCALE GENOMIC DNA]</scope>
    <source>
        <strain evidence="13 14">WSL</strain>
    </source>
</reference>
<dbReference type="Pfam" id="PF08234">
    <property type="entry name" value="Spindle_Spc25"/>
    <property type="match status" value="1"/>
</dbReference>
<keyword evidence="7 11" id="KW-0175">Coiled coil</keyword>
<dbReference type="EMBL" id="WJBH02000007">
    <property type="protein sequence ID" value="KAI9556405.1"/>
    <property type="molecule type" value="Genomic_DNA"/>
</dbReference>
<accession>A0AAD5L567</accession>
<keyword evidence="10" id="KW-0539">Nucleus</keyword>
<protein>
    <recommendedName>
        <fullName evidence="3 10">Kinetochore protein SPC25</fullName>
    </recommendedName>
</protein>
<dbReference type="GO" id="GO:0031262">
    <property type="term" value="C:Ndc80 complex"/>
    <property type="evidence" value="ECO:0007669"/>
    <property type="project" value="InterPro"/>
</dbReference>
<comment type="caution">
    <text evidence="13">The sequence shown here is derived from an EMBL/GenBank/DDBJ whole genome shotgun (WGS) entry which is preliminary data.</text>
</comment>
<evidence type="ECO:0000313" key="14">
    <source>
        <dbReference type="Proteomes" id="UP000820818"/>
    </source>
</evidence>
<dbReference type="Gene3D" id="3.30.457.50">
    <property type="entry name" value="Chromosome segregation protein Spc25"/>
    <property type="match status" value="1"/>
</dbReference>
<dbReference type="AlphaFoldDB" id="A0AAD5L567"/>
<organism evidence="13 14">
    <name type="scientific">Daphnia sinensis</name>
    <dbReference type="NCBI Taxonomy" id="1820382"/>
    <lineage>
        <taxon>Eukaryota</taxon>
        <taxon>Metazoa</taxon>
        <taxon>Ecdysozoa</taxon>
        <taxon>Arthropoda</taxon>
        <taxon>Crustacea</taxon>
        <taxon>Branchiopoda</taxon>
        <taxon>Diplostraca</taxon>
        <taxon>Cladocera</taxon>
        <taxon>Anomopoda</taxon>
        <taxon>Daphniidae</taxon>
        <taxon>Daphnia</taxon>
        <taxon>Daphnia similis group</taxon>
    </lineage>
</organism>
<evidence type="ECO:0000256" key="10">
    <source>
        <dbReference type="RuleBase" id="RU367150"/>
    </source>
</evidence>
<keyword evidence="9 10" id="KW-0137">Centromere</keyword>
<evidence type="ECO:0000256" key="11">
    <source>
        <dbReference type="SAM" id="Coils"/>
    </source>
</evidence>
<proteinExistence type="inferred from homology"/>
<dbReference type="GO" id="GO:0007059">
    <property type="term" value="P:chromosome segregation"/>
    <property type="evidence" value="ECO:0007669"/>
    <property type="project" value="InterPro"/>
</dbReference>
<evidence type="ECO:0000256" key="7">
    <source>
        <dbReference type="ARBA" id="ARBA00023054"/>
    </source>
</evidence>
<evidence type="ECO:0000256" key="3">
    <source>
        <dbReference type="ARBA" id="ARBA00013692"/>
    </source>
</evidence>
<dbReference type="GO" id="GO:0051301">
    <property type="term" value="P:cell division"/>
    <property type="evidence" value="ECO:0007669"/>
    <property type="project" value="UniProtKB-UniRule"/>
</dbReference>
<gene>
    <name evidence="13" type="ORF">GHT06_018979</name>
</gene>
<name>A0AAD5L567_9CRUS</name>
<comment type="function">
    <text evidence="10">Acts as a component of the essential kinetochore-associated NDC80 complex, which is required for chromosome segregation and spindle checkpoint activity.</text>
</comment>
<evidence type="ECO:0000256" key="5">
    <source>
        <dbReference type="ARBA" id="ARBA00022618"/>
    </source>
</evidence>
<keyword evidence="14" id="KW-1185">Reference proteome</keyword>
<sequence>MECVKNLRYKHLNLEHVLRSNIEKYIKNVSNTYEEEQRKLRYNEDLAKKIAETEAQIALVAAEQVKAQEEKNRILQKDVELKSKLKRETTKAQELQLAVDKERARIEELERLSKNTHDKVNLLLKPYHEILGVTFQHCSEPEVCLRILFHMPNGKYCVIKLTKNGFKVIKCVPMLKDLDKMETHLAKTNDFSGFVVHMRNRFLKEIVL</sequence>
<dbReference type="Proteomes" id="UP000820818">
    <property type="component" value="Linkage Group LG7"/>
</dbReference>
<feature type="coiled-coil region" evidence="11">
    <location>
        <begin position="43"/>
        <end position="119"/>
    </location>
</feature>
<dbReference type="CDD" id="cd23784">
    <property type="entry name" value="RWD_Spc25"/>
    <property type="match status" value="1"/>
</dbReference>
<dbReference type="InterPro" id="IPR045143">
    <property type="entry name" value="Spc25"/>
</dbReference>
<dbReference type="PANTHER" id="PTHR14281">
    <property type="entry name" value="KINETOCHORE PROTEIN SPC25-RELATED"/>
    <property type="match status" value="1"/>
</dbReference>